<dbReference type="SUPFAM" id="SSF50494">
    <property type="entry name" value="Trypsin-like serine proteases"/>
    <property type="match status" value="1"/>
</dbReference>
<comment type="similarity">
    <text evidence="2">Belongs to the peptidase S1 family. CLIP subfamily.</text>
</comment>
<dbReference type="EMBL" id="CAJNOK010024163">
    <property type="protein sequence ID" value="CAF1373186.1"/>
    <property type="molecule type" value="Genomic_DNA"/>
</dbReference>
<name>A0A815P299_9BILA</name>
<dbReference type="OrthoDB" id="5918597at2759"/>
<feature type="domain" description="Peptidase S1" evidence="3">
    <location>
        <begin position="1"/>
        <end position="185"/>
    </location>
</feature>
<dbReference type="Gene3D" id="2.40.10.10">
    <property type="entry name" value="Trypsin-like serine proteases"/>
    <property type="match status" value="2"/>
</dbReference>
<dbReference type="InterPro" id="IPR033116">
    <property type="entry name" value="TRYPSIN_SER"/>
</dbReference>
<keyword evidence="8" id="KW-1185">Reference proteome</keyword>
<protein>
    <recommendedName>
        <fullName evidence="3">Peptidase S1 domain-containing protein</fullName>
    </recommendedName>
</protein>
<dbReference type="GO" id="GO:0004252">
    <property type="term" value="F:serine-type endopeptidase activity"/>
    <property type="evidence" value="ECO:0007669"/>
    <property type="project" value="InterPro"/>
</dbReference>
<reference evidence="5" key="1">
    <citation type="submission" date="2021-02" db="EMBL/GenBank/DDBJ databases">
        <authorList>
            <person name="Nowell W R."/>
        </authorList>
    </citation>
    <scope>NUCLEOTIDE SEQUENCE</scope>
</reference>
<accession>A0A815P299</accession>
<evidence type="ECO:0000259" key="3">
    <source>
        <dbReference type="PROSITE" id="PS50240"/>
    </source>
</evidence>
<evidence type="ECO:0000313" key="6">
    <source>
        <dbReference type="EMBL" id="CAF4182083.1"/>
    </source>
</evidence>
<evidence type="ECO:0000256" key="2">
    <source>
        <dbReference type="ARBA" id="ARBA00024195"/>
    </source>
</evidence>
<sequence length="190" mass="21582">TDLGDFVAEFGMHDRYIKEESKVIRFIKQVIIHPFYRGSKTRWEHDIALLQLSESLQLNSFIRTICLPNYQQELVHVNEEVIITGWGDTRGTGDFRYLRQVSIPIQSTDQCGLNSTSSHNSVICGGLCNSTTCDSCQGDSGGPMIKQYNNRWYLAGLISWGYSCAGLGIYTKVSQYSQWIQELIRRGTIK</sequence>
<dbReference type="Pfam" id="PF00089">
    <property type="entry name" value="Trypsin"/>
    <property type="match status" value="1"/>
</dbReference>
<evidence type="ECO:0000313" key="7">
    <source>
        <dbReference type="EMBL" id="CAF4318553.1"/>
    </source>
</evidence>
<dbReference type="Proteomes" id="UP000663829">
    <property type="component" value="Unassembled WGS sequence"/>
</dbReference>
<feature type="non-terminal residue" evidence="5">
    <location>
        <position position="190"/>
    </location>
</feature>
<dbReference type="Proteomes" id="UP000682733">
    <property type="component" value="Unassembled WGS sequence"/>
</dbReference>
<dbReference type="InterPro" id="IPR009003">
    <property type="entry name" value="Peptidase_S1_PA"/>
</dbReference>
<evidence type="ECO:0000313" key="5">
    <source>
        <dbReference type="EMBL" id="CAF1443174.1"/>
    </source>
</evidence>
<dbReference type="PROSITE" id="PS50240">
    <property type="entry name" value="TRYPSIN_DOM"/>
    <property type="match status" value="1"/>
</dbReference>
<dbReference type="InterPro" id="IPR051487">
    <property type="entry name" value="Ser/Thr_Proteases_Immune/Dev"/>
</dbReference>
<dbReference type="CDD" id="cd00190">
    <property type="entry name" value="Tryp_SPc"/>
    <property type="match status" value="1"/>
</dbReference>
<dbReference type="PRINTS" id="PR00722">
    <property type="entry name" value="CHYMOTRYPSIN"/>
</dbReference>
<keyword evidence="1" id="KW-1015">Disulfide bond</keyword>
<dbReference type="PROSITE" id="PS00135">
    <property type="entry name" value="TRYPSIN_SER"/>
    <property type="match status" value="1"/>
</dbReference>
<dbReference type="GO" id="GO:0006508">
    <property type="term" value="P:proteolysis"/>
    <property type="evidence" value="ECO:0007669"/>
    <property type="project" value="InterPro"/>
</dbReference>
<gene>
    <name evidence="5" type="ORF">GPM918_LOCUS34449</name>
    <name evidence="4" type="ORF">OVA965_LOCUS31765</name>
    <name evidence="7" type="ORF">SRO942_LOCUS35142</name>
    <name evidence="6" type="ORF">TMI583_LOCUS32603</name>
</gene>
<dbReference type="FunFam" id="2.40.10.10:FF:000002">
    <property type="entry name" value="Transmembrane protease serine"/>
    <property type="match status" value="1"/>
</dbReference>
<dbReference type="SMART" id="SM00020">
    <property type="entry name" value="Tryp_SPc"/>
    <property type="match status" value="1"/>
</dbReference>
<dbReference type="InterPro" id="IPR043504">
    <property type="entry name" value="Peptidase_S1_PA_chymotrypsin"/>
</dbReference>
<evidence type="ECO:0000256" key="1">
    <source>
        <dbReference type="ARBA" id="ARBA00023157"/>
    </source>
</evidence>
<dbReference type="EMBL" id="CAJNOQ010019098">
    <property type="protein sequence ID" value="CAF1443174.1"/>
    <property type="molecule type" value="Genomic_DNA"/>
</dbReference>
<dbReference type="InterPro" id="IPR001254">
    <property type="entry name" value="Trypsin_dom"/>
</dbReference>
<organism evidence="5 8">
    <name type="scientific">Didymodactylos carnosus</name>
    <dbReference type="NCBI Taxonomy" id="1234261"/>
    <lineage>
        <taxon>Eukaryota</taxon>
        <taxon>Metazoa</taxon>
        <taxon>Spiralia</taxon>
        <taxon>Gnathifera</taxon>
        <taxon>Rotifera</taxon>
        <taxon>Eurotatoria</taxon>
        <taxon>Bdelloidea</taxon>
        <taxon>Philodinida</taxon>
        <taxon>Philodinidae</taxon>
        <taxon>Didymodactylos</taxon>
    </lineage>
</organism>
<dbReference type="EMBL" id="CAJOBC010084534">
    <property type="protein sequence ID" value="CAF4318553.1"/>
    <property type="molecule type" value="Genomic_DNA"/>
</dbReference>
<comment type="caution">
    <text evidence="5">The sequence shown here is derived from an EMBL/GenBank/DDBJ whole genome shotgun (WGS) entry which is preliminary data.</text>
</comment>
<dbReference type="Proteomes" id="UP000677228">
    <property type="component" value="Unassembled WGS sequence"/>
</dbReference>
<evidence type="ECO:0000313" key="8">
    <source>
        <dbReference type="Proteomes" id="UP000663829"/>
    </source>
</evidence>
<dbReference type="PANTHER" id="PTHR24256">
    <property type="entry name" value="TRYPTASE-RELATED"/>
    <property type="match status" value="1"/>
</dbReference>
<dbReference type="EMBL" id="CAJOBA010045835">
    <property type="protein sequence ID" value="CAF4182083.1"/>
    <property type="molecule type" value="Genomic_DNA"/>
</dbReference>
<proteinExistence type="inferred from homology"/>
<dbReference type="InterPro" id="IPR001314">
    <property type="entry name" value="Peptidase_S1A"/>
</dbReference>
<evidence type="ECO:0000313" key="4">
    <source>
        <dbReference type="EMBL" id="CAF1373186.1"/>
    </source>
</evidence>
<dbReference type="Proteomes" id="UP000681722">
    <property type="component" value="Unassembled WGS sequence"/>
</dbReference>
<dbReference type="AlphaFoldDB" id="A0A815P299"/>